<comment type="caution">
    <text evidence="1">The sequence shown here is derived from an EMBL/GenBank/DDBJ whole genome shotgun (WGS) entry which is preliminary data.</text>
</comment>
<accession>A0A268F272</accession>
<gene>
    <name evidence="1" type="ORF">CHH67_04330</name>
</gene>
<organism evidence="1 2">
    <name type="scientific">Paenibacillus campinasensis</name>
    <dbReference type="NCBI Taxonomy" id="66347"/>
    <lineage>
        <taxon>Bacteria</taxon>
        <taxon>Bacillati</taxon>
        <taxon>Bacillota</taxon>
        <taxon>Bacilli</taxon>
        <taxon>Bacillales</taxon>
        <taxon>Paenibacillaceae</taxon>
        <taxon>Paenibacillus</taxon>
    </lineage>
</organism>
<reference evidence="1 2" key="1">
    <citation type="submission" date="2017-07" db="EMBL/GenBank/DDBJ databases">
        <title>Isolation and whole genome analysis of endospore-forming bacteria from heroin.</title>
        <authorList>
            <person name="Kalinowski J."/>
            <person name="Ahrens B."/>
            <person name="Al-Dilaimi A."/>
            <person name="Winkler A."/>
            <person name="Wibberg D."/>
            <person name="Schleenbecker U."/>
            <person name="Ruckert C."/>
            <person name="Wolfel R."/>
            <person name="Grass G."/>
        </authorList>
    </citation>
    <scope>NUCLEOTIDE SEQUENCE [LARGE SCALE GENOMIC DNA]</scope>
    <source>
        <strain evidence="1 2">7537-G1</strain>
    </source>
</reference>
<dbReference type="EMBL" id="NPBY01000012">
    <property type="protein sequence ID" value="PAD79434.1"/>
    <property type="molecule type" value="Genomic_DNA"/>
</dbReference>
<dbReference type="RefSeq" id="WP_095263754.1">
    <property type="nucleotide sequence ID" value="NZ_NPBY01000012.1"/>
</dbReference>
<dbReference type="OrthoDB" id="9765872at2"/>
<sequence length="109" mass="12378">MKKIFQEASHHQVLLNQPAPGAYELTASAPDAAAYLMAAQFHRPQDFKISLKSTRSEIQLQQQDQTHVNNISYDISYFGEACPRRSFPLPIRSVLFHSLMPLMLAHIVK</sequence>
<proteinExistence type="predicted"/>
<name>A0A268F272_9BACL</name>
<protein>
    <submittedName>
        <fullName evidence="1">Uncharacterized protein</fullName>
    </submittedName>
</protein>
<dbReference type="AlphaFoldDB" id="A0A268F272"/>
<dbReference type="Proteomes" id="UP000215596">
    <property type="component" value="Unassembled WGS sequence"/>
</dbReference>
<evidence type="ECO:0000313" key="1">
    <source>
        <dbReference type="EMBL" id="PAD79434.1"/>
    </source>
</evidence>
<evidence type="ECO:0000313" key="2">
    <source>
        <dbReference type="Proteomes" id="UP000215596"/>
    </source>
</evidence>